<dbReference type="Proteomes" id="UP000321577">
    <property type="component" value="Unassembled WGS sequence"/>
</dbReference>
<keyword evidence="2" id="KW-1185">Reference proteome</keyword>
<dbReference type="OrthoDB" id="5405319at2"/>
<dbReference type="Pfam" id="PF06293">
    <property type="entry name" value="Kdo"/>
    <property type="match status" value="1"/>
</dbReference>
<reference evidence="1 2" key="1">
    <citation type="submission" date="2019-07" db="EMBL/GenBank/DDBJ databases">
        <title>Whole genome shotgun sequence of Brevifollis gellanilyticus NBRC 108608.</title>
        <authorList>
            <person name="Hosoyama A."/>
            <person name="Uohara A."/>
            <person name="Ohji S."/>
            <person name="Ichikawa N."/>
        </authorList>
    </citation>
    <scope>NUCLEOTIDE SEQUENCE [LARGE SCALE GENOMIC DNA]</scope>
    <source>
        <strain evidence="1 2">NBRC 108608</strain>
    </source>
</reference>
<protein>
    <recommendedName>
        <fullName evidence="3">LPS kinase</fullName>
    </recommendedName>
</protein>
<dbReference type="EMBL" id="BKAG01000005">
    <property type="protein sequence ID" value="GEP41727.1"/>
    <property type="molecule type" value="Genomic_DNA"/>
</dbReference>
<proteinExistence type="predicted"/>
<accession>A0A512M4S5</accession>
<sequence>MNDYTASDWASIFEFNGLKTFDDFWQMNAQWYEEPNKRRGGWSGVARCELKLPEGGTVHAFLKRQENHPTRTLLHPIHGVLTFVREFNAIMLYRKLGIPALTPLYFGVRSRDGDRRAVLMTAELTGYVSLDLLAKGWATMPKARRRAISKAVASLLRQIHDNKLTHNCFNPKHVFIRMKGAEAEARVIDLEKTKKLIFGHDRELRDIRRLIDPVMPWSKTERVRFFREYMGVDKMTPAARAEWKRIQRRHEVKRKSSAKRSKH</sequence>
<name>A0A512M4S5_9BACT</name>
<dbReference type="AlphaFoldDB" id="A0A512M4S5"/>
<dbReference type="PIRSF" id="PIRSF026326">
    <property type="entry name" value="InaA"/>
    <property type="match status" value="1"/>
</dbReference>
<organism evidence="1 2">
    <name type="scientific">Brevifollis gellanilyticus</name>
    <dbReference type="NCBI Taxonomy" id="748831"/>
    <lineage>
        <taxon>Bacteria</taxon>
        <taxon>Pseudomonadati</taxon>
        <taxon>Verrucomicrobiota</taxon>
        <taxon>Verrucomicrobiia</taxon>
        <taxon>Verrucomicrobiales</taxon>
        <taxon>Verrucomicrobiaceae</taxon>
    </lineage>
</organism>
<evidence type="ECO:0000313" key="1">
    <source>
        <dbReference type="EMBL" id="GEP41727.1"/>
    </source>
</evidence>
<evidence type="ECO:0000313" key="2">
    <source>
        <dbReference type="Proteomes" id="UP000321577"/>
    </source>
</evidence>
<gene>
    <name evidence="1" type="ORF">BGE01nite_10180</name>
</gene>
<dbReference type="RefSeq" id="WP_146849188.1">
    <property type="nucleotide sequence ID" value="NZ_BKAG01000005.1"/>
</dbReference>
<dbReference type="InterPro" id="IPR027023">
    <property type="entry name" value="Put_LipoPS_kinase_InaA"/>
</dbReference>
<dbReference type="InterPro" id="IPR011009">
    <property type="entry name" value="Kinase-like_dom_sf"/>
</dbReference>
<comment type="caution">
    <text evidence="1">The sequence shown here is derived from an EMBL/GenBank/DDBJ whole genome shotgun (WGS) entry which is preliminary data.</text>
</comment>
<dbReference type="SUPFAM" id="SSF56112">
    <property type="entry name" value="Protein kinase-like (PK-like)"/>
    <property type="match status" value="1"/>
</dbReference>
<evidence type="ECO:0008006" key="3">
    <source>
        <dbReference type="Google" id="ProtNLM"/>
    </source>
</evidence>